<dbReference type="Proteomes" id="UP000580709">
    <property type="component" value="Unassembled WGS sequence"/>
</dbReference>
<feature type="compositionally biased region" description="Polar residues" evidence="1">
    <location>
        <begin position="115"/>
        <end position="129"/>
    </location>
</feature>
<dbReference type="InterPro" id="IPR035516">
    <property type="entry name" value="Gyrase/topoIV_suA_C"/>
</dbReference>
<comment type="caution">
    <text evidence="2">The sequence shown here is derived from an EMBL/GenBank/DDBJ whole genome shotgun (WGS) entry which is preliminary data.</text>
</comment>
<reference evidence="2 3" key="1">
    <citation type="submission" date="2020-07" db="EMBL/GenBank/DDBJ databases">
        <authorList>
            <person name="Khare M."/>
        </authorList>
    </citation>
    <scope>NUCLEOTIDE SEQUENCE [LARGE SCALE GENOMIC DNA]</scope>
    <source>
        <strain evidence="2 3">P8776</strain>
    </source>
</reference>
<protein>
    <submittedName>
        <fullName evidence="2">DNA gyrase subunit A</fullName>
    </submittedName>
</protein>
<dbReference type="PANTHER" id="PTHR43493">
    <property type="entry name" value="DNA GYRASE/TOPOISOMERASE SUBUNIT A"/>
    <property type="match status" value="1"/>
</dbReference>
<dbReference type="PANTHER" id="PTHR43493:SF5">
    <property type="entry name" value="DNA GYRASE SUBUNIT A, CHLOROPLASTIC_MITOCHONDRIAL"/>
    <property type="match status" value="1"/>
</dbReference>
<dbReference type="Gene3D" id="2.120.10.90">
    <property type="entry name" value="DNA gyrase/topoisomerase IV, subunit A, C-terminal"/>
    <property type="match status" value="1"/>
</dbReference>
<dbReference type="RefSeq" id="WP_309485220.1">
    <property type="nucleotide sequence ID" value="NZ_JACEOR010000125.1"/>
</dbReference>
<feature type="non-terminal residue" evidence="2">
    <location>
        <position position="1"/>
    </location>
</feature>
<dbReference type="GO" id="GO:0003677">
    <property type="term" value="F:DNA binding"/>
    <property type="evidence" value="ECO:0007669"/>
    <property type="project" value="InterPro"/>
</dbReference>
<dbReference type="GO" id="GO:0005524">
    <property type="term" value="F:ATP binding"/>
    <property type="evidence" value="ECO:0007669"/>
    <property type="project" value="InterPro"/>
</dbReference>
<gene>
    <name evidence="2" type="ORF">H0H28_03680</name>
</gene>
<dbReference type="InterPro" id="IPR050220">
    <property type="entry name" value="Type_II_DNA_Topoisomerases"/>
</dbReference>
<dbReference type="GO" id="GO:0006265">
    <property type="term" value="P:DNA topological change"/>
    <property type="evidence" value="ECO:0007669"/>
    <property type="project" value="InterPro"/>
</dbReference>
<accession>A0A838WUE4</accession>
<dbReference type="InterPro" id="IPR006691">
    <property type="entry name" value="GyrA/parC_rep"/>
</dbReference>
<dbReference type="EMBL" id="JACEOR010000125">
    <property type="protein sequence ID" value="MBA4504443.1"/>
    <property type="molecule type" value="Genomic_DNA"/>
</dbReference>
<proteinExistence type="predicted"/>
<dbReference type="AlphaFoldDB" id="A0A838WUE4"/>
<organism evidence="2 3">
    <name type="scientific">Corynebacterium sanguinis</name>
    <dbReference type="NCBI Taxonomy" id="2594913"/>
    <lineage>
        <taxon>Bacteria</taxon>
        <taxon>Bacillati</taxon>
        <taxon>Actinomycetota</taxon>
        <taxon>Actinomycetes</taxon>
        <taxon>Mycobacteriales</taxon>
        <taxon>Corynebacteriaceae</taxon>
        <taxon>Corynebacterium</taxon>
    </lineage>
</organism>
<feature type="region of interest" description="Disordered" evidence="1">
    <location>
        <begin position="112"/>
        <end position="143"/>
    </location>
</feature>
<dbReference type="GO" id="GO:0009330">
    <property type="term" value="C:DNA topoisomerase type II (double strand cut, ATP-hydrolyzing) complex"/>
    <property type="evidence" value="ECO:0007669"/>
    <property type="project" value="TreeGrafter"/>
</dbReference>
<evidence type="ECO:0000313" key="3">
    <source>
        <dbReference type="Proteomes" id="UP000580709"/>
    </source>
</evidence>
<dbReference type="Pfam" id="PF03989">
    <property type="entry name" value="DNA_gyraseA_C"/>
    <property type="match status" value="2"/>
</dbReference>
<evidence type="ECO:0000256" key="1">
    <source>
        <dbReference type="SAM" id="MobiDB-lite"/>
    </source>
</evidence>
<dbReference type="GO" id="GO:0005737">
    <property type="term" value="C:cytoplasm"/>
    <property type="evidence" value="ECO:0007669"/>
    <property type="project" value="TreeGrafter"/>
</dbReference>
<keyword evidence="3" id="KW-1185">Reference proteome</keyword>
<name>A0A838WUE4_9CORY</name>
<evidence type="ECO:0000313" key="2">
    <source>
        <dbReference type="EMBL" id="MBA4504443.1"/>
    </source>
</evidence>
<dbReference type="GO" id="GO:0003918">
    <property type="term" value="F:DNA topoisomerase type II (double strand cut, ATP-hydrolyzing) activity"/>
    <property type="evidence" value="ECO:0007669"/>
    <property type="project" value="TreeGrafter"/>
</dbReference>
<dbReference type="SUPFAM" id="SSF101904">
    <property type="entry name" value="GyrA/ParC C-terminal domain-like"/>
    <property type="match status" value="1"/>
</dbReference>
<sequence length="143" mass="15115">SGGYGKRTAIGEYATQGRGGLGVMTFKYTPKRGKLIGALAVEEEDQIFAITSAGGVIRTEVAQIRPSSRATMGVRLVDLAEDVELLAIDKNVEDEGEEEATAVAKGEKTLAEAQEVTSSASPVNVNSVETDPVGPTHDYEDEE</sequence>